<sequence>MSLTDTQRQTTRAELYAHYEDSHLSLEGLATLLGTSPKEVRDILDMKMQHTSETLFYNRLNTLIDLLNTNIIRNGGTPAPYTFLKF</sequence>
<dbReference type="InterPro" id="IPR018757">
    <property type="entry name" value="DUF2316"/>
</dbReference>
<organism evidence="1 2">
    <name type="scientific">Staphylococcus ratti</name>
    <dbReference type="NCBI Taxonomy" id="2892440"/>
    <lineage>
        <taxon>Bacteria</taxon>
        <taxon>Bacillati</taxon>
        <taxon>Bacillota</taxon>
        <taxon>Bacilli</taxon>
        <taxon>Bacillales</taxon>
        <taxon>Staphylococcaceae</taxon>
        <taxon>Staphylococcus</taxon>
    </lineage>
</organism>
<evidence type="ECO:0000313" key="1">
    <source>
        <dbReference type="EMBL" id="UEX90305.1"/>
    </source>
</evidence>
<dbReference type="Proteomes" id="UP001197626">
    <property type="component" value="Chromosome"/>
</dbReference>
<name>A0ABY3PDI0_9STAP</name>
<protein>
    <submittedName>
        <fullName evidence="1">DUF2316 family protein</fullName>
    </submittedName>
</protein>
<gene>
    <name evidence="1" type="ORF">LN051_01125</name>
</gene>
<evidence type="ECO:0000313" key="2">
    <source>
        <dbReference type="Proteomes" id="UP001197626"/>
    </source>
</evidence>
<dbReference type="EMBL" id="CP086654">
    <property type="protein sequence ID" value="UEX90305.1"/>
    <property type="molecule type" value="Genomic_DNA"/>
</dbReference>
<reference evidence="1 2" key="1">
    <citation type="journal article" date="2022" name="Pathogens">
        <title>Staphylococcus ratti sp. nov. Isolated from a Lab Rat.</title>
        <authorList>
            <person name="Kovarovic V."/>
            <person name="Sedlacek I."/>
            <person name="Petras P."/>
            <person name="Kralova S."/>
            <person name="Maslanova I."/>
            <person name="Svec P."/>
            <person name="Neumann-Schaal M."/>
            <person name="Botka T."/>
            <person name="Gelbicova T."/>
            <person name="Stankova E."/>
            <person name="Doskar J."/>
            <person name="Pantucek R."/>
        </authorList>
    </citation>
    <scope>NUCLEOTIDE SEQUENCE [LARGE SCALE GENOMIC DNA]</scope>
    <source>
        <strain evidence="1 2">CCM 9025</strain>
    </source>
</reference>
<accession>A0ABY3PDI0</accession>
<dbReference type="Pfam" id="PF10078">
    <property type="entry name" value="DUF2316"/>
    <property type="match status" value="1"/>
</dbReference>
<dbReference type="RefSeq" id="WP_229292801.1">
    <property type="nucleotide sequence ID" value="NZ_CP086654.1"/>
</dbReference>
<keyword evidence="2" id="KW-1185">Reference proteome</keyword>
<proteinExistence type="predicted"/>